<dbReference type="PROSITE" id="PS51677">
    <property type="entry name" value="NODB"/>
    <property type="match status" value="1"/>
</dbReference>
<dbReference type="AlphaFoldDB" id="A0A9Q4IGM4"/>
<dbReference type="InterPro" id="IPR002509">
    <property type="entry name" value="NODB_dom"/>
</dbReference>
<name>A0A9Q4IGM4_9CORY</name>
<feature type="domain" description="NodB homology" evidence="2">
    <location>
        <begin position="77"/>
        <end position="276"/>
    </location>
</feature>
<protein>
    <submittedName>
        <fullName evidence="3">Polysaccharide deacetylase family protein</fullName>
    </submittedName>
</protein>
<evidence type="ECO:0000256" key="1">
    <source>
        <dbReference type="SAM" id="SignalP"/>
    </source>
</evidence>
<sequence>MLSRKTFMSATAVAGFSALVGCAGPRGTTATETATSTARETVTAYPGPEHYAGRVPQTFGTSMRGIVEMVPVTPGRRTIALTFDACGGPSGSAVDQGLIDALRKFAVPATLFLSATWIEANPDATRKLAADPLFRLENHGTRHLPLSGNGEAAYGIAGTATPAEAIAEIDGNRALLADYGVESTWFRSGTAHYDDVAVDIARDRGVAIAGYSVNGDFGATAAADHVASAIMQAPDGAIVLAHMNHPTSGTGPGVRQALEQLPSDEVRFTFLDGSRP</sequence>
<keyword evidence="1" id="KW-0732">Signal</keyword>
<dbReference type="GO" id="GO:0005975">
    <property type="term" value="P:carbohydrate metabolic process"/>
    <property type="evidence" value="ECO:0007669"/>
    <property type="project" value="InterPro"/>
</dbReference>
<gene>
    <name evidence="3" type="ORF">NUW87_04005</name>
</gene>
<dbReference type="Gene3D" id="3.20.20.370">
    <property type="entry name" value="Glycoside hydrolase/deacetylase"/>
    <property type="match status" value="1"/>
</dbReference>
<organism evidence="3 4">
    <name type="scientific">Corynebacterium pilbarense</name>
    <dbReference type="NCBI Taxonomy" id="1288393"/>
    <lineage>
        <taxon>Bacteria</taxon>
        <taxon>Bacillati</taxon>
        <taxon>Actinomycetota</taxon>
        <taxon>Actinomycetes</taxon>
        <taxon>Mycobacteriales</taxon>
        <taxon>Corynebacteriaceae</taxon>
        <taxon>Corynebacterium</taxon>
    </lineage>
</organism>
<dbReference type="RefSeq" id="WP_269027292.1">
    <property type="nucleotide sequence ID" value="NZ_BAABDP010000004.1"/>
</dbReference>
<feature type="signal peptide" evidence="1">
    <location>
        <begin position="1"/>
        <end position="23"/>
    </location>
</feature>
<evidence type="ECO:0000259" key="2">
    <source>
        <dbReference type="PROSITE" id="PS51677"/>
    </source>
</evidence>
<dbReference type="PANTHER" id="PTHR10587">
    <property type="entry name" value="GLYCOSYL TRANSFERASE-RELATED"/>
    <property type="match status" value="1"/>
</dbReference>
<dbReference type="EMBL" id="JANRML010000003">
    <property type="protein sequence ID" value="MCZ2220535.1"/>
    <property type="molecule type" value="Genomic_DNA"/>
</dbReference>
<feature type="chain" id="PRO_5040445860" evidence="1">
    <location>
        <begin position="24"/>
        <end position="276"/>
    </location>
</feature>
<evidence type="ECO:0000313" key="3">
    <source>
        <dbReference type="EMBL" id="MCZ2220535.1"/>
    </source>
</evidence>
<comment type="caution">
    <text evidence="3">The sequence shown here is derived from an EMBL/GenBank/DDBJ whole genome shotgun (WGS) entry which is preliminary data.</text>
</comment>
<dbReference type="InterPro" id="IPR050248">
    <property type="entry name" value="Polysacc_deacetylase_ArnD"/>
</dbReference>
<keyword evidence="4" id="KW-1185">Reference proteome</keyword>
<dbReference type="PROSITE" id="PS51257">
    <property type="entry name" value="PROKAR_LIPOPROTEIN"/>
    <property type="match status" value="1"/>
</dbReference>
<dbReference type="GO" id="GO:0016810">
    <property type="term" value="F:hydrolase activity, acting on carbon-nitrogen (but not peptide) bonds"/>
    <property type="evidence" value="ECO:0007669"/>
    <property type="project" value="InterPro"/>
</dbReference>
<evidence type="ECO:0000313" key="4">
    <source>
        <dbReference type="Proteomes" id="UP001071110"/>
    </source>
</evidence>
<proteinExistence type="predicted"/>
<dbReference type="InterPro" id="IPR011330">
    <property type="entry name" value="Glyco_hydro/deAcase_b/a-brl"/>
</dbReference>
<reference evidence="3" key="1">
    <citation type="submission" date="2022-08" db="EMBL/GenBank/DDBJ databases">
        <title>Corynebacterium sp. nov., isolated from clinical breast specimens.</title>
        <authorList>
            <person name="Zhang T."/>
        </authorList>
    </citation>
    <scope>NUCLEOTIDE SEQUENCE</scope>
    <source>
        <strain evidence="3">CCUG 57942</strain>
    </source>
</reference>
<accession>A0A9Q4IGM4</accession>
<dbReference type="Proteomes" id="UP001071110">
    <property type="component" value="Unassembled WGS sequence"/>
</dbReference>
<dbReference type="SUPFAM" id="SSF88713">
    <property type="entry name" value="Glycoside hydrolase/deacetylase"/>
    <property type="match status" value="1"/>
</dbReference>
<dbReference type="Pfam" id="PF01522">
    <property type="entry name" value="Polysacc_deac_1"/>
    <property type="match status" value="1"/>
</dbReference>
<dbReference type="PANTHER" id="PTHR10587:SF134">
    <property type="entry name" value="SECRETED PROTEIN"/>
    <property type="match status" value="1"/>
</dbReference>